<comment type="subcellular location">
    <subcellularLocation>
        <location evidence="5">Cytoplasm</location>
    </subcellularLocation>
</comment>
<organism evidence="6 7">
    <name type="scientific">Angiostrongylus cantonensis</name>
    <name type="common">Rat lungworm</name>
    <dbReference type="NCBI Taxonomy" id="6313"/>
    <lineage>
        <taxon>Eukaryota</taxon>
        <taxon>Metazoa</taxon>
        <taxon>Ecdysozoa</taxon>
        <taxon>Nematoda</taxon>
        <taxon>Chromadorea</taxon>
        <taxon>Rhabditida</taxon>
        <taxon>Rhabditina</taxon>
        <taxon>Rhabditomorpha</taxon>
        <taxon>Strongyloidea</taxon>
        <taxon>Metastrongylidae</taxon>
        <taxon>Angiostrongylus</taxon>
    </lineage>
</organism>
<accession>A0A0K0DKM3</accession>
<dbReference type="STRING" id="6313.A0A0K0DKM3"/>
<sequence length="141" mass="15471">MERPGTLGVCVSDASGLSLSTRGSLKSDVASLGSQLLTLCSQLEPSSGVIPEVYLLSDNCKYFLFRSVIVCPMDILEQAFRATMAEVSLTIEFSGGCEFLVGNKKEHKVSFPCDEDFVTVADVIRHVKDVMLKVRFYCSFL</sequence>
<dbReference type="WBParaSite" id="ACAC_0001207201-mRNA-1">
    <property type="protein sequence ID" value="ACAC_0001207201-mRNA-1"/>
    <property type="gene ID" value="ACAC_0001207201"/>
</dbReference>
<dbReference type="Proteomes" id="UP000035642">
    <property type="component" value="Unassembled WGS sequence"/>
</dbReference>
<dbReference type="AlphaFoldDB" id="A0A0K0DKM3"/>
<proteinExistence type="inferred from homology"/>
<dbReference type="Gene3D" id="3.10.20.30">
    <property type="match status" value="1"/>
</dbReference>
<name>A0A0K0DKM3_ANGCA</name>
<reference evidence="6" key="1">
    <citation type="submission" date="2012-09" db="EMBL/GenBank/DDBJ databases">
        <authorList>
            <person name="Martin A.A."/>
        </authorList>
    </citation>
    <scope>NUCLEOTIDE SEQUENCE</scope>
</reference>
<dbReference type="SUPFAM" id="SSF54285">
    <property type="entry name" value="MoaD/ThiS"/>
    <property type="match status" value="1"/>
</dbReference>
<keyword evidence="4" id="KW-0833">Ubl conjugation pathway</keyword>
<keyword evidence="1 5" id="KW-0963">Cytoplasm</keyword>
<evidence type="ECO:0000256" key="4">
    <source>
        <dbReference type="ARBA" id="ARBA00022786"/>
    </source>
</evidence>
<dbReference type="GO" id="GO:0043066">
    <property type="term" value="P:negative regulation of apoptotic process"/>
    <property type="evidence" value="ECO:0007669"/>
    <property type="project" value="InterPro"/>
</dbReference>
<evidence type="ECO:0000256" key="2">
    <source>
        <dbReference type="ARBA" id="ARBA00022499"/>
    </source>
</evidence>
<dbReference type="InterPro" id="IPR016155">
    <property type="entry name" value="Mopterin_synth/thiamin_S_b"/>
</dbReference>
<keyword evidence="3 5" id="KW-0819">tRNA processing</keyword>
<dbReference type="UniPathway" id="UPA00988"/>
<dbReference type="InterPro" id="IPR024135">
    <property type="entry name" value="LAMTOR5"/>
</dbReference>
<dbReference type="GO" id="GO:0071986">
    <property type="term" value="C:Ragulator complex"/>
    <property type="evidence" value="ECO:0007669"/>
    <property type="project" value="InterPro"/>
</dbReference>
<dbReference type="InterPro" id="IPR015221">
    <property type="entry name" value="Urm1"/>
</dbReference>
<dbReference type="InterPro" id="IPR012675">
    <property type="entry name" value="Beta-grasp_dom_sf"/>
</dbReference>
<evidence type="ECO:0000313" key="6">
    <source>
        <dbReference type="Proteomes" id="UP000035642"/>
    </source>
</evidence>
<dbReference type="Pfam" id="PF16672">
    <property type="entry name" value="LAMTOR5"/>
    <property type="match status" value="1"/>
</dbReference>
<evidence type="ECO:0000256" key="5">
    <source>
        <dbReference type="RuleBase" id="RU361182"/>
    </source>
</evidence>
<reference evidence="7" key="2">
    <citation type="submission" date="2017-02" db="UniProtKB">
        <authorList>
            <consortium name="WormBaseParasite"/>
        </authorList>
    </citation>
    <scope>IDENTIFICATION</scope>
</reference>
<comment type="pathway">
    <text evidence="5">tRNA modification; 5-methoxycarbonylmethyl-2-thiouridine-tRNA biosynthesis.</text>
</comment>
<comment type="similarity">
    <text evidence="5">Belongs to the URM1 family.</text>
</comment>
<evidence type="ECO:0000256" key="1">
    <source>
        <dbReference type="ARBA" id="ARBA00022490"/>
    </source>
</evidence>
<keyword evidence="6" id="KW-1185">Reference proteome</keyword>
<protein>
    <recommendedName>
        <fullName evidence="5">Ubiquitin-related modifier 1</fullName>
    </recommendedName>
</protein>
<evidence type="ECO:0000313" key="7">
    <source>
        <dbReference type="WBParaSite" id="ACAC_0001207201-mRNA-1"/>
    </source>
</evidence>
<dbReference type="Pfam" id="PF09138">
    <property type="entry name" value="Urm1"/>
    <property type="match status" value="1"/>
</dbReference>
<keyword evidence="2" id="KW-1017">Isopeptide bond</keyword>
<dbReference type="Gene3D" id="3.30.450.30">
    <property type="entry name" value="Dynein light chain 2a, cytoplasmic"/>
    <property type="match status" value="1"/>
</dbReference>
<dbReference type="GO" id="GO:0034227">
    <property type="term" value="P:tRNA thio-modification"/>
    <property type="evidence" value="ECO:0007669"/>
    <property type="project" value="InterPro"/>
</dbReference>
<evidence type="ECO:0000256" key="3">
    <source>
        <dbReference type="ARBA" id="ARBA00022694"/>
    </source>
</evidence>